<accession>A0A4Y2F2K6</accession>
<evidence type="ECO:0000313" key="2">
    <source>
        <dbReference type="Proteomes" id="UP000499080"/>
    </source>
</evidence>
<sequence>MKPKPCFRLLTDSRIIKRLAWILASRLSSLESICLGNRVLWPSQGRCWKDFRLLWIISDSSWTQYGKVNLNAFLVSILLFSQTRTFQLCRLYSTYDNGIHQRKDYWDLVG</sequence>
<proteinExistence type="predicted"/>
<keyword evidence="2" id="KW-1185">Reference proteome</keyword>
<dbReference type="EMBL" id="BGPR01094326">
    <property type="protein sequence ID" value="GBM34325.1"/>
    <property type="molecule type" value="Genomic_DNA"/>
</dbReference>
<evidence type="ECO:0000313" key="1">
    <source>
        <dbReference type="EMBL" id="GBM34325.1"/>
    </source>
</evidence>
<organism evidence="1 2">
    <name type="scientific">Araneus ventricosus</name>
    <name type="common">Orbweaver spider</name>
    <name type="synonym">Epeira ventricosa</name>
    <dbReference type="NCBI Taxonomy" id="182803"/>
    <lineage>
        <taxon>Eukaryota</taxon>
        <taxon>Metazoa</taxon>
        <taxon>Ecdysozoa</taxon>
        <taxon>Arthropoda</taxon>
        <taxon>Chelicerata</taxon>
        <taxon>Arachnida</taxon>
        <taxon>Araneae</taxon>
        <taxon>Araneomorphae</taxon>
        <taxon>Entelegynae</taxon>
        <taxon>Araneoidea</taxon>
        <taxon>Araneidae</taxon>
        <taxon>Araneus</taxon>
    </lineage>
</organism>
<dbReference type="Proteomes" id="UP000499080">
    <property type="component" value="Unassembled WGS sequence"/>
</dbReference>
<dbReference type="AlphaFoldDB" id="A0A4Y2F2K6"/>
<gene>
    <name evidence="1" type="ORF">AVEN_21320_1</name>
</gene>
<name>A0A4Y2F2K6_ARAVE</name>
<reference evidence="1 2" key="1">
    <citation type="journal article" date="2019" name="Sci. Rep.">
        <title>Orb-weaving spider Araneus ventricosus genome elucidates the spidroin gene catalogue.</title>
        <authorList>
            <person name="Kono N."/>
            <person name="Nakamura H."/>
            <person name="Ohtoshi R."/>
            <person name="Moran D.A.P."/>
            <person name="Shinohara A."/>
            <person name="Yoshida Y."/>
            <person name="Fujiwara M."/>
            <person name="Mori M."/>
            <person name="Tomita M."/>
            <person name="Arakawa K."/>
        </authorList>
    </citation>
    <scope>NUCLEOTIDE SEQUENCE [LARGE SCALE GENOMIC DNA]</scope>
</reference>
<comment type="caution">
    <text evidence="1">The sequence shown here is derived from an EMBL/GenBank/DDBJ whole genome shotgun (WGS) entry which is preliminary data.</text>
</comment>
<protein>
    <submittedName>
        <fullName evidence="1">Uncharacterized protein</fullName>
    </submittedName>
</protein>